<proteinExistence type="predicted"/>
<gene>
    <name evidence="1" type="ORF">MAIT1_04589</name>
</gene>
<comment type="caution">
    <text evidence="1">The sequence shown here is derived from an EMBL/GenBank/DDBJ whole genome shotgun (WGS) entry which is preliminary data.</text>
</comment>
<accession>A0A1Y2K9M9</accession>
<sequence length="75" mass="9096">MVYRSRDLHRWEKLGPWLPPNPEPGTTHALKATLFRGHLTYALRDQRFRTWIRTVPIDLTALCPDWKRYHQPFRL</sequence>
<name>A0A1Y2K9M9_9PROT</name>
<dbReference type="EMBL" id="LVJN01000012">
    <property type="protein sequence ID" value="OSM07649.1"/>
    <property type="molecule type" value="Genomic_DNA"/>
</dbReference>
<organism evidence="1 2">
    <name type="scientific">Magnetofaba australis IT-1</name>
    <dbReference type="NCBI Taxonomy" id="1434232"/>
    <lineage>
        <taxon>Bacteria</taxon>
        <taxon>Pseudomonadati</taxon>
        <taxon>Pseudomonadota</taxon>
        <taxon>Magnetococcia</taxon>
        <taxon>Magnetococcales</taxon>
        <taxon>Magnetococcaceae</taxon>
        <taxon>Magnetofaba</taxon>
    </lineage>
</organism>
<dbReference type="Proteomes" id="UP000194003">
    <property type="component" value="Unassembled WGS sequence"/>
</dbReference>
<evidence type="ECO:0000313" key="1">
    <source>
        <dbReference type="EMBL" id="OSM07649.1"/>
    </source>
</evidence>
<keyword evidence="2" id="KW-1185">Reference proteome</keyword>
<evidence type="ECO:0000313" key="2">
    <source>
        <dbReference type="Proteomes" id="UP000194003"/>
    </source>
</evidence>
<reference evidence="1 2" key="1">
    <citation type="journal article" date="2016" name="BMC Genomics">
        <title>Combined genomic and structural analyses of a cultured magnetotactic bacterium reveals its niche adaptation to a dynamic environment.</title>
        <authorList>
            <person name="Araujo A.C."/>
            <person name="Morillo V."/>
            <person name="Cypriano J."/>
            <person name="Teixeira L.C."/>
            <person name="Leao P."/>
            <person name="Lyra S."/>
            <person name="Almeida L.G."/>
            <person name="Bazylinski D.A."/>
            <person name="Vasconcellos A.T."/>
            <person name="Abreu F."/>
            <person name="Lins U."/>
        </authorList>
    </citation>
    <scope>NUCLEOTIDE SEQUENCE [LARGE SCALE GENOMIC DNA]</scope>
    <source>
        <strain evidence="1 2">IT-1</strain>
    </source>
</reference>
<dbReference type="STRING" id="1434232.MAIT1_04589"/>
<dbReference type="AlphaFoldDB" id="A0A1Y2K9M9"/>
<protein>
    <submittedName>
        <fullName evidence="1">Uncharacterized protein</fullName>
    </submittedName>
</protein>